<keyword evidence="2" id="KW-0677">Repeat</keyword>
<dbReference type="Pfam" id="PF13855">
    <property type="entry name" value="LRR_8"/>
    <property type="match status" value="1"/>
</dbReference>
<dbReference type="Gene3D" id="3.80.10.10">
    <property type="entry name" value="Ribonuclease Inhibitor"/>
    <property type="match status" value="3"/>
</dbReference>
<dbReference type="PANTHER" id="PTHR46652">
    <property type="entry name" value="LEUCINE-RICH REPEAT AND IQ DOMAIN-CONTAINING PROTEIN 1-RELATED"/>
    <property type="match status" value="1"/>
</dbReference>
<name>A0A0H5R7I4_9EUKA</name>
<evidence type="ECO:0000313" key="3">
    <source>
        <dbReference type="EMBL" id="CRZ09717.1"/>
    </source>
</evidence>
<dbReference type="PANTHER" id="PTHR46652:SF3">
    <property type="entry name" value="LEUCINE-RICH REPEAT-CONTAINING PROTEIN 9"/>
    <property type="match status" value="1"/>
</dbReference>
<protein>
    <recommendedName>
        <fullName evidence="4">F-box domain-containing protein</fullName>
    </recommendedName>
</protein>
<dbReference type="InterPro" id="IPR001611">
    <property type="entry name" value="Leu-rich_rpt"/>
</dbReference>
<sequence>MASDPGSSLATTAPPISSMGLGDLPTNILAAIMDLLSEHNDVVAFGQVNRSFNNSLSHLTYWAGSGTASAALSRFPLLKSMTLRPPPIFSAGTSEMLCLTNETRFLMHLSISKWVQVSNVGFTVRMPNLRSLNLSHSGITNIDALIQLPHLQWLDLSHTAVREVSPLALCHSLVTLDISDTRVNNISCLRQSTSIRTIRACLLTRQLSSPAYFPNQIRNLELCHTEAIDSIEGLQLCHRLVSLNLTGSRIAQISVLSKCPRIMNLDLANTHISSIDVLQHLTRTESLNLSATRLTQIDVLRFCHHIRILDLSHTGVHDLSPIRHLALTLRSLDVEQTRVADLTPLSNFHKLTKLDARFSHVSDISPLSTCISLQHLDISHTDVTTIDVLIPCHQLISVNATYSNVVAAPNLLQHCPKLVDLSFCCSALIDTRLCLHEAPCLLTPDDQDEFEPSLMAAQQAKNSPLARIRCCGIM</sequence>
<keyword evidence="1" id="KW-0433">Leucine-rich repeat</keyword>
<dbReference type="SUPFAM" id="SSF52058">
    <property type="entry name" value="L domain-like"/>
    <property type="match status" value="1"/>
</dbReference>
<reference evidence="3" key="1">
    <citation type="submission" date="2015-04" db="EMBL/GenBank/DDBJ databases">
        <title>The genome sequence of the plant pathogenic Rhizarian Plasmodiophora brassicae reveals insights in its biotrophic life cycle and the origin of chitin synthesis.</title>
        <authorList>
            <person name="Schwelm A."/>
            <person name="Fogelqvist J."/>
            <person name="Knaust A."/>
            <person name="Julke S."/>
            <person name="Lilja T."/>
            <person name="Dhandapani V."/>
            <person name="Bonilla-Rosso G."/>
            <person name="Karlsson M."/>
            <person name="Shevchenko A."/>
            <person name="Choi S.R."/>
            <person name="Kim H.G."/>
            <person name="Park J.Y."/>
            <person name="Lim Y.P."/>
            <person name="Ludwig-Muller J."/>
            <person name="Dixelius C."/>
        </authorList>
    </citation>
    <scope>NUCLEOTIDE SEQUENCE</scope>
    <source>
        <tissue evidence="3">Potato root galls</tissue>
    </source>
</reference>
<dbReference type="PROSITE" id="PS51450">
    <property type="entry name" value="LRR"/>
    <property type="match status" value="1"/>
</dbReference>
<dbReference type="EMBL" id="HACM01009275">
    <property type="protein sequence ID" value="CRZ09717.1"/>
    <property type="molecule type" value="Transcribed_RNA"/>
</dbReference>
<proteinExistence type="predicted"/>
<dbReference type="InterPro" id="IPR032675">
    <property type="entry name" value="LRR_dom_sf"/>
</dbReference>
<accession>A0A0H5R7I4</accession>
<evidence type="ECO:0000256" key="2">
    <source>
        <dbReference type="ARBA" id="ARBA00022737"/>
    </source>
</evidence>
<dbReference type="InterPro" id="IPR036047">
    <property type="entry name" value="F-box-like_dom_sf"/>
</dbReference>
<evidence type="ECO:0000256" key="1">
    <source>
        <dbReference type="ARBA" id="ARBA00022614"/>
    </source>
</evidence>
<dbReference type="AlphaFoldDB" id="A0A0H5R7I4"/>
<dbReference type="InterPro" id="IPR050836">
    <property type="entry name" value="SDS22/Internalin_LRR"/>
</dbReference>
<dbReference type="SUPFAM" id="SSF81383">
    <property type="entry name" value="F-box domain"/>
    <property type="match status" value="1"/>
</dbReference>
<evidence type="ECO:0008006" key="4">
    <source>
        <dbReference type="Google" id="ProtNLM"/>
    </source>
</evidence>
<organism evidence="3">
    <name type="scientific">Spongospora subterranea</name>
    <dbReference type="NCBI Taxonomy" id="70186"/>
    <lineage>
        <taxon>Eukaryota</taxon>
        <taxon>Sar</taxon>
        <taxon>Rhizaria</taxon>
        <taxon>Endomyxa</taxon>
        <taxon>Phytomyxea</taxon>
        <taxon>Plasmodiophorida</taxon>
        <taxon>Plasmodiophoridae</taxon>
        <taxon>Spongospora</taxon>
    </lineage>
</organism>